<dbReference type="GO" id="GO:0006355">
    <property type="term" value="P:regulation of DNA-templated transcription"/>
    <property type="evidence" value="ECO:0007669"/>
    <property type="project" value="InterPro"/>
</dbReference>
<dbReference type="SUPFAM" id="SSF52540">
    <property type="entry name" value="P-loop containing nucleoside triphosphate hydrolases"/>
    <property type="match status" value="1"/>
</dbReference>
<dbReference type="Gene3D" id="3.40.50.300">
    <property type="entry name" value="P-loop containing nucleotide triphosphate hydrolases"/>
    <property type="match status" value="1"/>
</dbReference>
<dbReference type="CDD" id="cd06170">
    <property type="entry name" value="LuxR_C_like"/>
    <property type="match status" value="1"/>
</dbReference>
<gene>
    <name evidence="2" type="ORF">FYC51_13755</name>
</gene>
<dbReference type="Proteomes" id="UP000325243">
    <property type="component" value="Unassembled WGS sequence"/>
</dbReference>
<dbReference type="InterPro" id="IPR027417">
    <property type="entry name" value="P-loop_NTPase"/>
</dbReference>
<dbReference type="InterPro" id="IPR011990">
    <property type="entry name" value="TPR-like_helical_dom_sf"/>
</dbReference>
<dbReference type="InterPro" id="IPR000792">
    <property type="entry name" value="Tscrpt_reg_LuxR_C"/>
</dbReference>
<evidence type="ECO:0000313" key="3">
    <source>
        <dbReference type="Proteomes" id="UP000325243"/>
    </source>
</evidence>
<dbReference type="EMBL" id="VSSB01000002">
    <property type="protein sequence ID" value="TYL50283.1"/>
    <property type="molecule type" value="Genomic_DNA"/>
</dbReference>
<evidence type="ECO:0000259" key="1">
    <source>
        <dbReference type="PROSITE" id="PS50043"/>
    </source>
</evidence>
<dbReference type="SUPFAM" id="SSF48452">
    <property type="entry name" value="TPR-like"/>
    <property type="match status" value="1"/>
</dbReference>
<dbReference type="AlphaFoldDB" id="A0A5S4UXG5"/>
<accession>A0A5S4UXG5</accession>
<dbReference type="Pfam" id="PF25873">
    <property type="entry name" value="WHD_MalT"/>
    <property type="match status" value="1"/>
</dbReference>
<dbReference type="InterPro" id="IPR059106">
    <property type="entry name" value="WHD_MalT"/>
</dbReference>
<name>A0A5S4UXG5_9MICO</name>
<comment type="caution">
    <text evidence="2">The sequence shown here is derived from an EMBL/GenBank/DDBJ whole genome shotgun (WGS) entry which is preliminary data.</text>
</comment>
<reference evidence="2 3" key="1">
    <citation type="submission" date="2019-08" db="EMBL/GenBank/DDBJ databases">
        <authorList>
            <person name="Hu J."/>
        </authorList>
    </citation>
    <scope>NUCLEOTIDE SEQUENCE [LARGE SCALE GENOMIC DNA]</scope>
    <source>
        <strain evidence="2 3">NEAU-184</strain>
    </source>
</reference>
<keyword evidence="3" id="KW-1185">Reference proteome</keyword>
<evidence type="ECO:0000313" key="2">
    <source>
        <dbReference type="EMBL" id="TYL50283.1"/>
    </source>
</evidence>
<proteinExistence type="predicted"/>
<dbReference type="InterPro" id="IPR016032">
    <property type="entry name" value="Sig_transdc_resp-reg_C-effctor"/>
</dbReference>
<dbReference type="SMART" id="SM00421">
    <property type="entry name" value="HTH_LUXR"/>
    <property type="match status" value="1"/>
</dbReference>
<feature type="domain" description="HTH luxR-type" evidence="1">
    <location>
        <begin position="675"/>
        <end position="740"/>
    </location>
</feature>
<dbReference type="SUPFAM" id="SSF46894">
    <property type="entry name" value="C-terminal effector domain of the bipartite response regulators"/>
    <property type="match status" value="1"/>
</dbReference>
<dbReference type="Pfam" id="PF00196">
    <property type="entry name" value="GerE"/>
    <property type="match status" value="1"/>
</dbReference>
<dbReference type="Gene3D" id="1.10.10.10">
    <property type="entry name" value="Winged helix-like DNA-binding domain superfamily/Winged helix DNA-binding domain"/>
    <property type="match status" value="1"/>
</dbReference>
<protein>
    <submittedName>
        <fullName evidence="2">AAA family ATPase</fullName>
    </submittedName>
</protein>
<dbReference type="RefSeq" id="WP_148734385.1">
    <property type="nucleotide sequence ID" value="NZ_VSSB01000002.1"/>
</dbReference>
<dbReference type="PROSITE" id="PS50043">
    <property type="entry name" value="HTH_LUXR_2"/>
    <property type="match status" value="1"/>
</dbReference>
<dbReference type="GO" id="GO:0003677">
    <property type="term" value="F:DNA binding"/>
    <property type="evidence" value="ECO:0007669"/>
    <property type="project" value="InterPro"/>
</dbReference>
<dbReference type="InterPro" id="IPR036388">
    <property type="entry name" value="WH-like_DNA-bd_sf"/>
</dbReference>
<dbReference type="Gene3D" id="1.25.40.10">
    <property type="entry name" value="Tetratricopeptide repeat domain"/>
    <property type="match status" value="1"/>
</dbReference>
<organism evidence="2 3">
    <name type="scientific">Agromyces mariniharenae</name>
    <dbReference type="NCBI Taxonomy" id="2604423"/>
    <lineage>
        <taxon>Bacteria</taxon>
        <taxon>Bacillati</taxon>
        <taxon>Actinomycetota</taxon>
        <taxon>Actinomycetes</taxon>
        <taxon>Micrococcales</taxon>
        <taxon>Microbacteriaceae</taxon>
        <taxon>Agromyces</taxon>
    </lineage>
</organism>
<sequence>MVEDNRGAVSASPALDRELLDAKFNPPPPRPGLASRRTLVDRAVGSGARVVAVTAPAGYGKTTLLAEWASTDARPVAWVSLDRFDDDPAALLTLLAMAFARIFPDAAEVVAEMRGQGASALGRSAPLLAAAMSDAAVPFLLIVDDLHEADSPACQDVLEVALAGVPDGSQVVLAGRHEQAHLARRRVEGSAFEIGAEGLRADAAAARVIFAGAGVDIADPELDALVARSEGWPTGLFLAALLARDGGEPASVTGDDRFVADYLYRECVRSLPEDAQRFLRRTAILEQLSGPVCDAVLDRSDSGALLRELEAHGLFLVPLDHRRGWYRYHALFREFLLGELAASENGSAIRLHLAAAAWYEEHGLPAQAIEHLLAAGDRTRAARLVAALARPTYLVGQVSVVTRWLAELGDAAIQAYPPLAILAGWAAVLTGAPAEAERWAAMIERIRFDGGDDEDLPMFESARAMLRTAMYTHGRERAIADATLAVASEPPWSPWRDLALYLSGEVSLLSGDVDAARSSFEEAAALAPQVGVTDAVLLSEAELAILAAQDHRWTDAERHAAVALDAIDAVHMEGYPTTALALAVGASVAIRRGDRSAAERLLARGMRARVGCTYAMPFVSVRVRLQLAVAFTASGDGVTTNHLLREIDDLLDRCPDVGALADEIAAFKHEVLDQPAAGSTPLTPAELRLLPYLQTHLTLSEIGRRLFISRNTVSSEVGSIYRKLQVTTRGEAVTRAVAIGLLGA</sequence>